<dbReference type="InterPro" id="IPR005225">
    <property type="entry name" value="Small_GTP-bd"/>
</dbReference>
<organism evidence="6 7">
    <name type="scientific">Bathycoccus prasinos</name>
    <dbReference type="NCBI Taxonomy" id="41875"/>
    <lineage>
        <taxon>Eukaryota</taxon>
        <taxon>Viridiplantae</taxon>
        <taxon>Chlorophyta</taxon>
        <taxon>Mamiellophyceae</taxon>
        <taxon>Mamiellales</taxon>
        <taxon>Bathycoccaceae</taxon>
        <taxon>Bathycoccus</taxon>
    </lineage>
</organism>
<keyword evidence="7" id="KW-1185">Reference proteome</keyword>
<dbReference type="SMART" id="SM00173">
    <property type="entry name" value="RAS"/>
    <property type="match status" value="1"/>
</dbReference>
<dbReference type="GeneID" id="19015827"/>
<feature type="compositionally biased region" description="Gly residues" evidence="5">
    <location>
        <begin position="144"/>
        <end position="159"/>
    </location>
</feature>
<dbReference type="GO" id="GO:0003924">
    <property type="term" value="F:GTPase activity"/>
    <property type="evidence" value="ECO:0007669"/>
    <property type="project" value="InterPro"/>
</dbReference>
<evidence type="ECO:0000313" key="6">
    <source>
        <dbReference type="EMBL" id="CCO16581.1"/>
    </source>
</evidence>
<dbReference type="InterPro" id="IPR027417">
    <property type="entry name" value="P-loop_NTPase"/>
</dbReference>
<dbReference type="Gene3D" id="3.40.50.300">
    <property type="entry name" value="P-loop containing nucleotide triphosphate hydrolases"/>
    <property type="match status" value="1"/>
</dbReference>
<reference evidence="6 7" key="1">
    <citation type="submission" date="2011-10" db="EMBL/GenBank/DDBJ databases">
        <authorList>
            <person name="Genoscope - CEA"/>
        </authorList>
    </citation>
    <scope>NUCLEOTIDE SEQUENCE [LARGE SCALE GENOMIC DNA]</scope>
    <source>
        <strain evidence="6 7">RCC 1105</strain>
    </source>
</reference>
<evidence type="ECO:0000256" key="5">
    <source>
        <dbReference type="SAM" id="MobiDB-lite"/>
    </source>
</evidence>
<dbReference type="PROSITE" id="PS51419">
    <property type="entry name" value="RAB"/>
    <property type="match status" value="1"/>
</dbReference>
<dbReference type="SMART" id="SM00175">
    <property type="entry name" value="RAB"/>
    <property type="match status" value="1"/>
</dbReference>
<dbReference type="SUPFAM" id="SSF52540">
    <property type="entry name" value="P-loop containing nucleoside triphosphate hydrolases"/>
    <property type="match status" value="1"/>
</dbReference>
<dbReference type="CDD" id="cd00157">
    <property type="entry name" value="Rho"/>
    <property type="match status" value="1"/>
</dbReference>
<name>K8EEX6_9CHLO</name>
<dbReference type="PANTHER" id="PTHR24072">
    <property type="entry name" value="RHO FAMILY GTPASE"/>
    <property type="match status" value="1"/>
</dbReference>
<dbReference type="Proteomes" id="UP000198341">
    <property type="component" value="Chromosome 5"/>
</dbReference>
<proteinExistence type="inferred from homology"/>
<dbReference type="KEGG" id="bpg:Bathy05g03240"/>
<evidence type="ECO:0000256" key="3">
    <source>
        <dbReference type="ARBA" id="ARBA00023134"/>
    </source>
</evidence>
<dbReference type="Pfam" id="PF00071">
    <property type="entry name" value="Ras"/>
    <property type="match status" value="1"/>
</dbReference>
<sequence>MNPVERSGESGIFFDTQEPQFLNLKCVVVGDGAVGKTSMLLCYTTNTFPTDHMPTIFDNYSKNVTMRDGRVVNLGLWDTAGQDEYADFRPLSYSAADCFIVAFSLCDRESFRNVEQKWLNELRSKAPKTPIVLVGTKLDLRGGGGGGNSYNSKRGGGSMGDRLSNDMRAGGGGSNGEEESEPISEAEGQALARRIKAVSYVECSSLVQTNLSLVFEEVIEAHVNPAVVKIEEQKSCCAIQ</sequence>
<dbReference type="STRING" id="41875.K8EEX6"/>
<keyword evidence="3" id="KW-0342">GTP-binding</keyword>
<evidence type="ECO:0000256" key="4">
    <source>
        <dbReference type="ARBA" id="ARBA00023288"/>
    </source>
</evidence>
<evidence type="ECO:0000256" key="1">
    <source>
        <dbReference type="ARBA" id="ARBA00010142"/>
    </source>
</evidence>
<dbReference type="PROSITE" id="PS51420">
    <property type="entry name" value="RHO"/>
    <property type="match status" value="1"/>
</dbReference>
<dbReference type="OrthoDB" id="494635at2759"/>
<dbReference type="GO" id="GO:0005525">
    <property type="term" value="F:GTP binding"/>
    <property type="evidence" value="ECO:0007669"/>
    <property type="project" value="UniProtKB-KW"/>
</dbReference>
<dbReference type="EMBL" id="FO082274">
    <property type="protein sequence ID" value="CCO16581.1"/>
    <property type="molecule type" value="Genomic_DNA"/>
</dbReference>
<evidence type="ECO:0000256" key="2">
    <source>
        <dbReference type="ARBA" id="ARBA00022741"/>
    </source>
</evidence>
<dbReference type="GO" id="GO:0007264">
    <property type="term" value="P:small GTPase-mediated signal transduction"/>
    <property type="evidence" value="ECO:0007669"/>
    <property type="project" value="InterPro"/>
</dbReference>
<protein>
    <submittedName>
        <fullName evidence="6">Uncharacterized protein</fullName>
    </submittedName>
</protein>
<gene>
    <name evidence="6" type="ORF">Bathy05g03240</name>
</gene>
<dbReference type="PRINTS" id="PR00449">
    <property type="entry name" value="RASTRNSFRMNG"/>
</dbReference>
<dbReference type="RefSeq" id="XP_007513023.1">
    <property type="nucleotide sequence ID" value="XM_007512961.1"/>
</dbReference>
<dbReference type="AlphaFoldDB" id="K8EEX6"/>
<accession>K8EEX6</accession>
<feature type="region of interest" description="Disordered" evidence="5">
    <location>
        <begin position="144"/>
        <end position="186"/>
    </location>
</feature>
<dbReference type="SMART" id="SM00174">
    <property type="entry name" value="RHO"/>
    <property type="match status" value="1"/>
</dbReference>
<evidence type="ECO:0000313" key="7">
    <source>
        <dbReference type="Proteomes" id="UP000198341"/>
    </source>
</evidence>
<comment type="similarity">
    <text evidence="1">Belongs to the small GTPase superfamily. Rho family.</text>
</comment>
<dbReference type="NCBIfam" id="TIGR00231">
    <property type="entry name" value="small_GTP"/>
    <property type="match status" value="1"/>
</dbReference>
<dbReference type="InterPro" id="IPR003578">
    <property type="entry name" value="Small_GTPase_Rho"/>
</dbReference>
<dbReference type="eggNOG" id="KOG0393">
    <property type="taxonomic scope" value="Eukaryota"/>
</dbReference>
<keyword evidence="2" id="KW-0547">Nucleotide-binding</keyword>
<dbReference type="PROSITE" id="PS51421">
    <property type="entry name" value="RAS"/>
    <property type="match status" value="1"/>
</dbReference>
<keyword evidence="4" id="KW-0449">Lipoprotein</keyword>
<dbReference type="InterPro" id="IPR001806">
    <property type="entry name" value="Small_GTPase"/>
</dbReference>